<protein>
    <submittedName>
        <fullName evidence="1">Uncharacterized protein</fullName>
    </submittedName>
</protein>
<comment type="caution">
    <text evidence="1">The sequence shown here is derived from an EMBL/GenBank/DDBJ whole genome shotgun (WGS) entry which is preliminary data.</text>
</comment>
<gene>
    <name evidence="1" type="ORF">F7645_11170</name>
</gene>
<proteinExistence type="predicted"/>
<dbReference type="RefSeq" id="WP_145993615.1">
    <property type="nucleotide sequence ID" value="NZ_JAFMUA010000007.1"/>
</dbReference>
<organism evidence="1 2">
    <name type="scientific">Tenacibaculum finnmarkense genomovar finnmarkense</name>
    <dbReference type="NCBI Taxonomy" id="1458503"/>
    <lineage>
        <taxon>Bacteria</taxon>
        <taxon>Pseudomonadati</taxon>
        <taxon>Bacteroidota</taxon>
        <taxon>Flavobacteriia</taxon>
        <taxon>Flavobacteriales</taxon>
        <taxon>Flavobacteriaceae</taxon>
        <taxon>Tenacibaculum</taxon>
        <taxon>Tenacibaculum finnmarkense</taxon>
    </lineage>
</organism>
<dbReference type="AlphaFoldDB" id="A0AAP1WH30"/>
<dbReference type="EMBL" id="WXXV01000018">
    <property type="protein sequence ID" value="MBE7695978.1"/>
    <property type="molecule type" value="Genomic_DNA"/>
</dbReference>
<dbReference type="Proteomes" id="UP000806077">
    <property type="component" value="Unassembled WGS sequence"/>
</dbReference>
<evidence type="ECO:0000313" key="2">
    <source>
        <dbReference type="Proteomes" id="UP000806077"/>
    </source>
</evidence>
<sequence length="129" mass="15165">MLQKLSIYFFILLYLVAMLRPVAPFVEYAINYDYISKVLCINKDKPELACNGKCQLMLKIEQQQQDDFESLQIVLKDYPIGFIELVNLPKNTLTAYHKKALFTYNQTYSYLFENATFHPPNTSFLYRLA</sequence>
<accession>A0AAP1WH30</accession>
<keyword evidence="2" id="KW-1185">Reference proteome</keyword>
<reference evidence="1 2" key="1">
    <citation type="journal article" date="2020" name="Int. J. Syst. Evol. Microbiol.">
        <title>Tenacibaculum piscium sp. nov., isolated from skin ulcers of sea-farmed fish, and description of Tenacibaculum finnmarkense sp. nov. with subdivision into genomovars finnmarkense and ulcerans.</title>
        <authorList>
            <person name="Olsen A.B."/>
            <person name="Spilsberg B."/>
            <person name="Nilsen H.K."/>
            <person name="Lagesen K."/>
            <person name="Gulla S."/>
            <person name="Avendano-Herrera R."/>
            <person name="Irgang R."/>
            <person name="Duchaud E."/>
            <person name="Colquhoun D.J."/>
        </authorList>
    </citation>
    <scope>NUCLEOTIDE SEQUENCE [LARGE SCALE GENOMIC DNA]</scope>
    <source>
        <strain evidence="1 2">TNO037</strain>
    </source>
</reference>
<evidence type="ECO:0000313" key="1">
    <source>
        <dbReference type="EMBL" id="MBE7695978.1"/>
    </source>
</evidence>
<name>A0AAP1WH30_9FLAO</name>